<gene>
    <name evidence="1" type="ORF">A5888_000762</name>
</gene>
<name>A0A242KDT4_9ENTE</name>
<reference evidence="1" key="1">
    <citation type="submission" date="2017-05" db="EMBL/GenBank/DDBJ databases">
        <title>The Genome Sequence of Enterococcus sp. 9E7_DIV0242.</title>
        <authorList>
            <consortium name="The Broad Institute Genomics Platform"/>
            <consortium name="The Broad Institute Genomic Center for Infectious Diseases"/>
            <person name="Earl A."/>
            <person name="Manson A."/>
            <person name="Schwartman J."/>
            <person name="Gilmore M."/>
            <person name="Abouelleil A."/>
            <person name="Cao P."/>
            <person name="Chapman S."/>
            <person name="Cusick C."/>
            <person name="Shea T."/>
            <person name="Young S."/>
            <person name="Neafsey D."/>
            <person name="Nusbaum C."/>
            <person name="Birren B."/>
        </authorList>
    </citation>
    <scope>NUCLEOTIDE SEQUENCE [LARGE SCALE GENOMIC DNA]</scope>
    <source>
        <strain evidence="1">9E7_DIV0242</strain>
    </source>
</reference>
<organism evidence="1">
    <name type="scientific">Candidatus Enterococcus clewellii</name>
    <dbReference type="NCBI Taxonomy" id="1834193"/>
    <lineage>
        <taxon>Bacteria</taxon>
        <taxon>Bacillati</taxon>
        <taxon>Bacillota</taxon>
        <taxon>Bacilli</taxon>
        <taxon>Lactobacillales</taxon>
        <taxon>Enterococcaceae</taxon>
        <taxon>Enterococcus</taxon>
    </lineage>
</organism>
<dbReference type="AlphaFoldDB" id="A0A242KDT4"/>
<dbReference type="EMBL" id="NGMM01000001">
    <property type="protein sequence ID" value="OTP18948.1"/>
    <property type="molecule type" value="Genomic_DNA"/>
</dbReference>
<evidence type="ECO:0000313" key="1">
    <source>
        <dbReference type="EMBL" id="OTP18948.1"/>
    </source>
</evidence>
<comment type="caution">
    <text evidence="1">The sequence shown here is derived from an EMBL/GenBank/DDBJ whole genome shotgun (WGS) entry which is preliminary data.</text>
</comment>
<sequence>MAAATPAFQQFIDVNDPSFLNPENMIEAIQGYCEKTEQKVPQTCLLYTSRCV</sequence>
<proteinExistence type="predicted"/>
<dbReference type="Gene3D" id="3.30.420.40">
    <property type="match status" value="1"/>
</dbReference>
<accession>A0A242KDT4</accession>
<protein>
    <submittedName>
        <fullName evidence="1">Uncharacterized protein</fullName>
    </submittedName>
</protein>